<comment type="similarity">
    <text evidence="1">Belongs to the glycosyltransferase 2 family.</text>
</comment>
<dbReference type="Gene3D" id="3.90.550.10">
    <property type="entry name" value="Spore Coat Polysaccharide Biosynthesis Protein SpsA, Chain A"/>
    <property type="match status" value="1"/>
</dbReference>
<keyword evidence="3" id="KW-0808">Transferase</keyword>
<dbReference type="SUPFAM" id="SSF53448">
    <property type="entry name" value="Nucleotide-diphospho-sugar transferases"/>
    <property type="match status" value="1"/>
</dbReference>
<keyword evidence="4" id="KW-1133">Transmembrane helix</keyword>
<comment type="caution">
    <text evidence="6">The sequence shown here is derived from an EMBL/GenBank/DDBJ whole genome shotgun (WGS) entry which is preliminary data.</text>
</comment>
<evidence type="ECO:0000256" key="2">
    <source>
        <dbReference type="ARBA" id="ARBA00022676"/>
    </source>
</evidence>
<dbReference type="EMBL" id="JAEMEF010000008">
    <property type="protein sequence ID" value="MBL7560224.1"/>
    <property type="molecule type" value="Genomic_DNA"/>
</dbReference>
<dbReference type="Proteomes" id="UP000605013">
    <property type="component" value="Unassembled WGS sequence"/>
</dbReference>
<evidence type="ECO:0000256" key="3">
    <source>
        <dbReference type="ARBA" id="ARBA00022679"/>
    </source>
</evidence>
<feature type="transmembrane region" description="Helical" evidence="4">
    <location>
        <begin position="284"/>
        <end position="305"/>
    </location>
</feature>
<feature type="transmembrane region" description="Helical" evidence="4">
    <location>
        <begin position="312"/>
        <end position="332"/>
    </location>
</feature>
<evidence type="ECO:0000256" key="4">
    <source>
        <dbReference type="SAM" id="Phobius"/>
    </source>
</evidence>
<sequence length="376" mass="42662">MVVTFIIIICLYLLLIVSLIIGFDAIKTETITNQNPKTAFTVIIPFRNEAQNLPHLINSILQLQYPKHLFEIILVDDDSEDASINTINNCFNLKDNTIDYKILKNQRLTQSPKKDAITCAIKQAKYDWIITTDADCILPKHWLTSFADFIQHNAVKMVAGPVTYHYNKSLLHAFQALDFISLIGATIGGFGIKKPFLSNGANLAYKKDFFETLNGFNGNTNIASGDDIFLMEKALLNNPNTVTFLKNKNAIVITKPLDNLKDLIAQRVRWASKTSNYNNTFAKLVGVLVLFANAILIIGLVIGLIKQINFKTVGILFTLKSCVDFILIYKTSQFLNNKNILHHFLWSCFIYPFFSVYIAFTSLFTTYKWKGRSFKK</sequence>
<accession>A0ABS1WM85</accession>
<keyword evidence="4" id="KW-0472">Membrane</keyword>
<evidence type="ECO:0000256" key="1">
    <source>
        <dbReference type="ARBA" id="ARBA00006739"/>
    </source>
</evidence>
<proteinExistence type="inferred from homology"/>
<keyword evidence="7" id="KW-1185">Reference proteome</keyword>
<evidence type="ECO:0000259" key="5">
    <source>
        <dbReference type="Pfam" id="PF00535"/>
    </source>
</evidence>
<reference evidence="6 7" key="1">
    <citation type="submission" date="2020-12" db="EMBL/GenBank/DDBJ databases">
        <title>Olleya sediminilitoris sp. nov., isolated from a tidal flat.</title>
        <authorList>
            <person name="Park S."/>
            <person name="Yoon J.-H."/>
        </authorList>
    </citation>
    <scope>NUCLEOTIDE SEQUENCE [LARGE SCALE GENOMIC DNA]</scope>
    <source>
        <strain evidence="6 7">YSTF-M6</strain>
    </source>
</reference>
<dbReference type="Pfam" id="PF00535">
    <property type="entry name" value="Glycos_transf_2"/>
    <property type="match status" value="1"/>
</dbReference>
<name>A0ABS1WM85_9FLAO</name>
<dbReference type="InterPro" id="IPR001173">
    <property type="entry name" value="Glyco_trans_2-like"/>
</dbReference>
<dbReference type="PANTHER" id="PTHR43630:SF1">
    <property type="entry name" value="POLY-BETA-1,6-N-ACETYL-D-GLUCOSAMINE SYNTHASE"/>
    <property type="match status" value="1"/>
</dbReference>
<keyword evidence="2" id="KW-0328">Glycosyltransferase</keyword>
<gene>
    <name evidence="6" type="ORF">JAO71_10470</name>
</gene>
<dbReference type="InterPro" id="IPR029044">
    <property type="entry name" value="Nucleotide-diphossugar_trans"/>
</dbReference>
<organism evidence="6 7">
    <name type="scientific">Olleya sediminilitoris</name>
    <dbReference type="NCBI Taxonomy" id="2795739"/>
    <lineage>
        <taxon>Bacteria</taxon>
        <taxon>Pseudomonadati</taxon>
        <taxon>Bacteroidota</taxon>
        <taxon>Flavobacteriia</taxon>
        <taxon>Flavobacteriales</taxon>
        <taxon>Flavobacteriaceae</taxon>
    </lineage>
</organism>
<feature type="domain" description="Glycosyltransferase 2-like" evidence="5">
    <location>
        <begin position="41"/>
        <end position="169"/>
    </location>
</feature>
<feature type="transmembrane region" description="Helical" evidence="4">
    <location>
        <begin position="344"/>
        <end position="367"/>
    </location>
</feature>
<protein>
    <submittedName>
        <fullName evidence="6">Glycosyltransferase</fullName>
    </submittedName>
</protein>
<evidence type="ECO:0000313" key="7">
    <source>
        <dbReference type="Proteomes" id="UP000605013"/>
    </source>
</evidence>
<keyword evidence="4" id="KW-0812">Transmembrane</keyword>
<evidence type="ECO:0000313" key="6">
    <source>
        <dbReference type="EMBL" id="MBL7560224.1"/>
    </source>
</evidence>
<dbReference type="PANTHER" id="PTHR43630">
    <property type="entry name" value="POLY-BETA-1,6-N-ACETYL-D-GLUCOSAMINE SYNTHASE"/>
    <property type="match status" value="1"/>
</dbReference>
<dbReference type="RefSeq" id="WP_203000723.1">
    <property type="nucleotide sequence ID" value="NZ_JAEMEF010000008.1"/>
</dbReference>